<keyword evidence="3" id="KW-1185">Reference proteome</keyword>
<dbReference type="GO" id="GO:0016758">
    <property type="term" value="F:hexosyltransferase activity"/>
    <property type="evidence" value="ECO:0007669"/>
    <property type="project" value="UniProtKB-ARBA"/>
</dbReference>
<dbReference type="EMBL" id="KM359505">
    <property type="protein sequence ID" value="AIR93522.1"/>
    <property type="molecule type" value="Genomic_DNA"/>
</dbReference>
<feature type="domain" description="Glycosyltransferase 2-like" evidence="1">
    <location>
        <begin position="260"/>
        <end position="384"/>
    </location>
</feature>
<name>A0A0K0KW12_9CAUD</name>
<dbReference type="InterPro" id="IPR029044">
    <property type="entry name" value="Nucleotide-diphossugar_trans"/>
</dbReference>
<dbReference type="Pfam" id="PF00535">
    <property type="entry name" value="Glycos_transf_2"/>
    <property type="match status" value="1"/>
</dbReference>
<organism evidence="2 3">
    <name type="scientific">Prochlorococcus phage P-TIM68</name>
    <dbReference type="NCBI Taxonomy" id="1542477"/>
    <lineage>
        <taxon>Viruses</taxon>
        <taxon>Duplodnaviria</taxon>
        <taxon>Heunggongvirae</taxon>
        <taxon>Uroviricota</taxon>
        <taxon>Caudoviricetes</taxon>
        <taxon>Pantevenvirales</taxon>
        <taxon>Kyanoviridae</taxon>
        <taxon>Haifavirus</taxon>
        <taxon>Haifavirus tim68</taxon>
    </lineage>
</organism>
<dbReference type="SUPFAM" id="SSF53448">
    <property type="entry name" value="Nucleotide-diphospho-sugar transferases"/>
    <property type="match status" value="1"/>
</dbReference>
<dbReference type="CDD" id="cd00761">
    <property type="entry name" value="Glyco_tranf_GTA_type"/>
    <property type="match status" value="1"/>
</dbReference>
<sequence>MTVFYINYSDINYRDHQNFLVDTIKKNNLFDDAEAYTREWLETTDFYKENQTILDKDRLAGYALWKPFVILDKLKKVNDGDIVVYMDCGDIPLQGIKECISDYMRDHDQYFISQNHTGVNKWFTKRDCFHYMGCDEERYWNSIQLEDGFLAFKKTDYNIELVTEWMKYCADERCVSDIPNQSGLDNLEGFQDHRHDQSIITLLQLKYNLPCVMGHTGIRYFIKWNVLEHKDGVEYSNGVYDWDETGKIIQVQTSEDVDHSIILTVHNKGWLLLRVLDGIKQNTTGSYELIVVLDGCTDDSESILNDFVKGNKNIKIKIVHTPDVFETKANNAGLKEAEGDKLIIVQDDMVVKENGWNTRLQKPFDNFYDVFAVTARSAFNYRFNQSSRCAYMDEEEDLKIDTDWSDIFGYQSHINRDEGLQRDIFAVRNNVCRGPLMLDHEDMWNLDYFDEIFAPQDQDDADLCYRAWKKLNKVVGAYWIDYESDNTWGSTRPDGHTPAPWLFKAHHKNTRIVWDRHHDIILNENHDENRKLN</sequence>
<evidence type="ECO:0000313" key="3">
    <source>
        <dbReference type="Proteomes" id="UP000207741"/>
    </source>
</evidence>
<dbReference type="Gene3D" id="3.90.550.10">
    <property type="entry name" value="Spore Coat Polysaccharide Biosynthesis Protein SpsA, Chain A"/>
    <property type="match status" value="1"/>
</dbReference>
<accession>A0A0K0KW12</accession>
<proteinExistence type="predicted"/>
<evidence type="ECO:0000313" key="2">
    <source>
        <dbReference type="EMBL" id="AIR93522.1"/>
    </source>
</evidence>
<protein>
    <recommendedName>
        <fullName evidence="1">Glycosyltransferase 2-like domain-containing protein</fullName>
    </recommendedName>
</protein>
<dbReference type="PANTHER" id="PTHR22916">
    <property type="entry name" value="GLYCOSYLTRANSFERASE"/>
    <property type="match status" value="1"/>
</dbReference>
<dbReference type="Proteomes" id="UP000207741">
    <property type="component" value="Segment"/>
</dbReference>
<dbReference type="GeneID" id="26640241"/>
<reference evidence="3" key="1">
    <citation type="submission" date="2014-08" db="EMBL/GenBank/DDBJ databases">
        <authorList>
            <person name="Edwards T."/>
        </authorList>
    </citation>
    <scope>NUCLEOTIDE SEQUENCE [LARGE SCALE GENOMIC DNA]</scope>
</reference>
<dbReference type="RefSeq" id="YP_009213697.1">
    <property type="nucleotide sequence ID" value="NC_028955.1"/>
</dbReference>
<dbReference type="InterPro" id="IPR001173">
    <property type="entry name" value="Glyco_trans_2-like"/>
</dbReference>
<evidence type="ECO:0000259" key="1">
    <source>
        <dbReference type="Pfam" id="PF00535"/>
    </source>
</evidence>
<dbReference type="PANTHER" id="PTHR22916:SF3">
    <property type="entry name" value="UDP-GLCNAC:BETAGAL BETA-1,3-N-ACETYLGLUCOSAMINYLTRANSFERASE-LIKE PROTEIN 1"/>
    <property type="match status" value="1"/>
</dbReference>
<dbReference type="KEGG" id="vg:26640241"/>